<dbReference type="GO" id="GO:0006952">
    <property type="term" value="P:defense response"/>
    <property type="evidence" value="ECO:0007669"/>
    <property type="project" value="UniProtKB-KW"/>
</dbReference>
<dbReference type="InterPro" id="IPR002347">
    <property type="entry name" value="SDR_fam"/>
</dbReference>
<comment type="caution">
    <text evidence="10">The sequence shown here is derived from an EMBL/GenBank/DDBJ whole genome shotgun (WGS) entry which is preliminary data.</text>
</comment>
<sequence length="452" mass="50858">MMLRRADQKSEVKQWLDELKEATYDAEDLIYQINTEALRCKMEEDSDVYGREAAKEAIVKLLVSDDNLGGNKISVIPIVGMGGIGKTTLAQLVFKDSRVKNHGWDSLEEVGEEYFNELLSRSLFQQNNVTSYNVGSFVMHDLVNDLAKFVVGDFFLRLDENYTHASVRKARYVSYMRSREYEDVLLRLCQHLTQLADSIGNLKHLRYLDLSQTSIEEIPDALCRMPQQIGDMRELRTLSDFVVGKGKDHDWCNIRKLGQLQNIHGNLCVSKLENVIDIEDVLEANLKEKRSRLQSRITSNVHIQEDAERVVESTFKHFGRRDILVNVAAGNFFHQLKISPNGFQTVMDIDTVGTFTMCHEALEYLKKGAPGGSDSSSGVMLNVSIDATTRNLALEWGSDYGIRVNGIAPVLIGDTHGMSKLVPGDINSQANNLLPLYKAGEQQNSNHSSSIH</sequence>
<protein>
    <recommendedName>
        <fullName evidence="6">2,4-dienoyl-CoA reductase [(3E)-enoyl-CoA-producing]</fullName>
        <ecNumber evidence="6">1.3.1.124</ecNumber>
    </recommendedName>
</protein>
<comment type="catalytic activity">
    <reaction evidence="7">
        <text>a (2E,4E)-dienoyl-CoA + NADPH + H(+) = a 4,5-saturated-(3E)-enoyl-CoA + NADP(+)</text>
        <dbReference type="Rhea" id="RHEA:45912"/>
        <dbReference type="ChEBI" id="CHEBI:15378"/>
        <dbReference type="ChEBI" id="CHEBI:57783"/>
        <dbReference type="ChEBI" id="CHEBI:58349"/>
        <dbReference type="ChEBI" id="CHEBI:85101"/>
        <dbReference type="ChEBI" id="CHEBI:85493"/>
        <dbReference type="EC" id="1.3.1.124"/>
    </reaction>
</comment>
<keyword evidence="5" id="KW-0560">Oxidoreductase</keyword>
<evidence type="ECO:0000256" key="5">
    <source>
        <dbReference type="ARBA" id="ARBA00023002"/>
    </source>
</evidence>
<keyword evidence="4" id="KW-0521">NADP</keyword>
<evidence type="ECO:0000259" key="9">
    <source>
        <dbReference type="PROSITE" id="PS50003"/>
    </source>
</evidence>
<dbReference type="InterPro" id="IPR036291">
    <property type="entry name" value="NAD(P)-bd_dom_sf"/>
</dbReference>
<dbReference type="InterPro" id="IPR041118">
    <property type="entry name" value="Rx_N"/>
</dbReference>
<keyword evidence="3" id="KW-0611">Plant defense</keyword>
<name>A0A8K0E0Y2_9ROSA</name>
<dbReference type="InterPro" id="IPR058922">
    <property type="entry name" value="WHD_DRP"/>
</dbReference>
<proteinExistence type="predicted"/>
<dbReference type="EMBL" id="VOIH02000009">
    <property type="protein sequence ID" value="KAF3438788.1"/>
    <property type="molecule type" value="Genomic_DNA"/>
</dbReference>
<dbReference type="OrthoDB" id="1193416at2759"/>
<evidence type="ECO:0000313" key="11">
    <source>
        <dbReference type="Proteomes" id="UP000796880"/>
    </source>
</evidence>
<organism evidence="10 11">
    <name type="scientific">Rhamnella rubrinervis</name>
    <dbReference type="NCBI Taxonomy" id="2594499"/>
    <lineage>
        <taxon>Eukaryota</taxon>
        <taxon>Viridiplantae</taxon>
        <taxon>Streptophyta</taxon>
        <taxon>Embryophyta</taxon>
        <taxon>Tracheophyta</taxon>
        <taxon>Spermatophyta</taxon>
        <taxon>Magnoliopsida</taxon>
        <taxon>eudicotyledons</taxon>
        <taxon>Gunneridae</taxon>
        <taxon>Pentapetalae</taxon>
        <taxon>rosids</taxon>
        <taxon>fabids</taxon>
        <taxon>Rosales</taxon>
        <taxon>Rhamnaceae</taxon>
        <taxon>rhamnoid group</taxon>
        <taxon>Rhamneae</taxon>
        <taxon>Rhamnella</taxon>
    </lineage>
</organism>
<dbReference type="InterPro" id="IPR045017">
    <property type="entry name" value="DECR2-like"/>
</dbReference>
<dbReference type="GO" id="GO:0008670">
    <property type="term" value="F:2,4-dienoyl-CoA reductase (NADPH) activity"/>
    <property type="evidence" value="ECO:0007669"/>
    <property type="project" value="InterPro"/>
</dbReference>
<dbReference type="InterPro" id="IPR032675">
    <property type="entry name" value="LRR_dom_sf"/>
</dbReference>
<dbReference type="PROSITE" id="PS50003">
    <property type="entry name" value="PH_DOMAIN"/>
    <property type="match status" value="1"/>
</dbReference>
<dbReference type="Pfam" id="PF23559">
    <property type="entry name" value="WHD_DRP"/>
    <property type="match status" value="1"/>
</dbReference>
<dbReference type="GO" id="GO:0043531">
    <property type="term" value="F:ADP binding"/>
    <property type="evidence" value="ECO:0007669"/>
    <property type="project" value="InterPro"/>
</dbReference>
<keyword evidence="1" id="KW-0677">Repeat</keyword>
<gene>
    <name evidence="10" type="ORF">FNV43_RR21553</name>
</gene>
<dbReference type="Gene3D" id="3.40.50.720">
    <property type="entry name" value="NAD(P)-binding Rossmann-like Domain"/>
    <property type="match status" value="1"/>
</dbReference>
<evidence type="ECO:0000313" key="10">
    <source>
        <dbReference type="EMBL" id="KAF3438788.1"/>
    </source>
</evidence>
<accession>A0A8K0E0Y2</accession>
<evidence type="ECO:0000256" key="7">
    <source>
        <dbReference type="ARBA" id="ARBA00048009"/>
    </source>
</evidence>
<dbReference type="Gene3D" id="3.80.10.10">
    <property type="entry name" value="Ribonuclease Inhibitor"/>
    <property type="match status" value="1"/>
</dbReference>
<dbReference type="PANTHER" id="PTHR43296:SF2">
    <property type="entry name" value="PEROXISOMAL 2,4-DIENOYL-COA REDUCTASE [(3E)-ENOYL-COA-PRODUCING]"/>
    <property type="match status" value="1"/>
</dbReference>
<evidence type="ECO:0000256" key="6">
    <source>
        <dbReference type="ARBA" id="ARBA00026117"/>
    </source>
</evidence>
<dbReference type="Pfam" id="PF18052">
    <property type="entry name" value="Rx_N"/>
    <property type="match status" value="1"/>
</dbReference>
<dbReference type="Pfam" id="PF13561">
    <property type="entry name" value="adh_short_C2"/>
    <property type="match status" value="1"/>
</dbReference>
<dbReference type="InterPro" id="IPR001849">
    <property type="entry name" value="PH_domain"/>
</dbReference>
<keyword evidence="2" id="KW-0547">Nucleotide-binding</keyword>
<dbReference type="EC" id="1.3.1.124" evidence="6"/>
<evidence type="ECO:0000256" key="2">
    <source>
        <dbReference type="ARBA" id="ARBA00022741"/>
    </source>
</evidence>
<evidence type="ECO:0000256" key="1">
    <source>
        <dbReference type="ARBA" id="ARBA00022737"/>
    </source>
</evidence>
<dbReference type="GO" id="GO:0009062">
    <property type="term" value="P:fatty acid catabolic process"/>
    <property type="evidence" value="ECO:0007669"/>
    <property type="project" value="InterPro"/>
</dbReference>
<evidence type="ECO:0000256" key="3">
    <source>
        <dbReference type="ARBA" id="ARBA00022821"/>
    </source>
</evidence>
<dbReference type="GO" id="GO:0051707">
    <property type="term" value="P:response to other organism"/>
    <property type="evidence" value="ECO:0007669"/>
    <property type="project" value="UniProtKB-ARBA"/>
</dbReference>
<keyword evidence="11" id="KW-1185">Reference proteome</keyword>
<dbReference type="SUPFAM" id="SSF52540">
    <property type="entry name" value="P-loop containing nucleoside triphosphate hydrolases"/>
    <property type="match status" value="1"/>
</dbReference>
<dbReference type="Gene3D" id="3.40.50.300">
    <property type="entry name" value="P-loop containing nucleotide triphosphate hydrolases"/>
    <property type="match status" value="1"/>
</dbReference>
<evidence type="ECO:0000256" key="8">
    <source>
        <dbReference type="ARBA" id="ARBA00048340"/>
    </source>
</evidence>
<dbReference type="PANTHER" id="PTHR43296">
    <property type="entry name" value="PEROXISOMAL 2,4-DIENOYL-COA REDUCTASE"/>
    <property type="match status" value="1"/>
</dbReference>
<dbReference type="SUPFAM" id="SSF51735">
    <property type="entry name" value="NAD(P)-binding Rossmann-fold domains"/>
    <property type="match status" value="1"/>
</dbReference>
<dbReference type="AlphaFoldDB" id="A0A8K0E0Y2"/>
<reference evidence="10" key="1">
    <citation type="submission" date="2020-03" db="EMBL/GenBank/DDBJ databases">
        <title>A high-quality chromosome-level genome assembly of a woody plant with both climbing and erect habits, Rhamnella rubrinervis.</title>
        <authorList>
            <person name="Lu Z."/>
            <person name="Yang Y."/>
            <person name="Zhu X."/>
            <person name="Sun Y."/>
        </authorList>
    </citation>
    <scope>NUCLEOTIDE SEQUENCE</scope>
    <source>
        <strain evidence="10">BYM</strain>
        <tissue evidence="10">Leaf</tissue>
    </source>
</reference>
<evidence type="ECO:0000256" key="4">
    <source>
        <dbReference type="ARBA" id="ARBA00022857"/>
    </source>
</evidence>
<comment type="catalytic activity">
    <reaction evidence="8">
        <text>a (2E,4Z)-dienoyl-CoA + NADPH + H(+) = a 4,5-saturated-(3E)-enoyl-CoA + NADP(+)</text>
        <dbReference type="Rhea" id="RHEA:61892"/>
        <dbReference type="ChEBI" id="CHEBI:15378"/>
        <dbReference type="ChEBI" id="CHEBI:57783"/>
        <dbReference type="ChEBI" id="CHEBI:58349"/>
        <dbReference type="ChEBI" id="CHEBI:85099"/>
        <dbReference type="ChEBI" id="CHEBI:85493"/>
        <dbReference type="EC" id="1.3.1.124"/>
    </reaction>
</comment>
<feature type="domain" description="PH" evidence="9">
    <location>
        <begin position="1"/>
        <end position="24"/>
    </location>
</feature>
<dbReference type="InterPro" id="IPR027417">
    <property type="entry name" value="P-loop_NTPase"/>
</dbReference>
<dbReference type="Proteomes" id="UP000796880">
    <property type="component" value="Unassembled WGS sequence"/>
</dbReference>
<dbReference type="GO" id="GO:0005777">
    <property type="term" value="C:peroxisome"/>
    <property type="evidence" value="ECO:0007669"/>
    <property type="project" value="TreeGrafter"/>
</dbReference>